<dbReference type="OrthoDB" id="9783154at2"/>
<evidence type="ECO:0000256" key="6">
    <source>
        <dbReference type="ARBA" id="ARBA00022837"/>
    </source>
</evidence>
<dbReference type="PANTHER" id="PTHR42693">
    <property type="entry name" value="ARYLSULFATASE FAMILY MEMBER"/>
    <property type="match status" value="1"/>
</dbReference>
<evidence type="ECO:0000256" key="4">
    <source>
        <dbReference type="ARBA" id="ARBA00022729"/>
    </source>
</evidence>
<dbReference type="GO" id="GO:0004065">
    <property type="term" value="F:arylsulfatase activity"/>
    <property type="evidence" value="ECO:0007669"/>
    <property type="project" value="UniProtKB-EC"/>
</dbReference>
<dbReference type="Gene3D" id="3.30.1120.10">
    <property type="match status" value="1"/>
</dbReference>
<evidence type="ECO:0000256" key="7">
    <source>
        <dbReference type="SAM" id="MobiDB-lite"/>
    </source>
</evidence>
<keyword evidence="5 10" id="KW-0378">Hydrolase</keyword>
<feature type="signal peptide" evidence="8">
    <location>
        <begin position="1"/>
        <end position="23"/>
    </location>
</feature>
<dbReference type="CDD" id="cd16144">
    <property type="entry name" value="ARS_like"/>
    <property type="match status" value="1"/>
</dbReference>
<feature type="region of interest" description="Disordered" evidence="7">
    <location>
        <begin position="96"/>
        <end position="128"/>
    </location>
</feature>
<dbReference type="EMBL" id="CP036434">
    <property type="protein sequence ID" value="QDV05050.1"/>
    <property type="molecule type" value="Genomic_DNA"/>
</dbReference>
<keyword evidence="3" id="KW-0479">Metal-binding</keyword>
<dbReference type="InterPro" id="IPR050738">
    <property type="entry name" value="Sulfatase"/>
</dbReference>
<dbReference type="InterPro" id="IPR000917">
    <property type="entry name" value="Sulfatase_N"/>
</dbReference>
<dbReference type="PANTHER" id="PTHR42693:SF42">
    <property type="entry name" value="ARYLSULFATASE G"/>
    <property type="match status" value="1"/>
</dbReference>
<keyword evidence="4 8" id="KW-0732">Signal</keyword>
<protein>
    <submittedName>
        <fullName evidence="10">Arylsulfatase</fullName>
        <ecNumber evidence="10">3.1.6.1</ecNumber>
    </submittedName>
</protein>
<dbReference type="AlphaFoldDB" id="A0A518ELT5"/>
<sequence length="472" mass="51296" precursor="true">MLPLLIACTFTLGSFHAVPIAFAEDPVGSKAAAKPSSPNVLIVLVDDLGWADLGRGIPGMPGVAEHRTPKIARFATQSLSCIRAYSAAPNCAPSRASLQTGRATPRHGVLTVGSPERGRAEDRALTPPASRTELLPEEITLAEQLKTAGYSSAHLGKWHLGSDPRTQGYDVNVGGNQSGHPKSYFSPYKNASLADGPEGEYLTTRLTDEAIGLLDRLEPPFLMHLAYYTVHAPLQAPKERIDDRKAAGAPHPTYAAMVEALDAEFGRLLEALDQRGLEGNTVVIFTSDNGGYGPVTNKEHLRGYKGTLDEGGVRVPLLVRWPGHIRPGVSAEPMHHVDLMPTLAELGGASAPAVALDGVSLASHWTNKATLEKRVMAWHFPCYLEGKSDRFTNWRTIPGGSLIEHGRWKLVHYFGQREDGTERLELYDIANDPEEDFDLSNKYPDKVSSLKHELITWRTTVGATAPMPKESE</sequence>
<feature type="domain" description="Sulfatase N-terminal" evidence="9">
    <location>
        <begin position="38"/>
        <end position="348"/>
    </location>
</feature>
<reference evidence="10 11" key="1">
    <citation type="submission" date="2019-02" db="EMBL/GenBank/DDBJ databases">
        <title>Deep-cultivation of Planctomycetes and their phenomic and genomic characterization uncovers novel biology.</title>
        <authorList>
            <person name="Wiegand S."/>
            <person name="Jogler M."/>
            <person name="Boedeker C."/>
            <person name="Pinto D."/>
            <person name="Vollmers J."/>
            <person name="Rivas-Marin E."/>
            <person name="Kohn T."/>
            <person name="Peeters S.H."/>
            <person name="Heuer A."/>
            <person name="Rast P."/>
            <person name="Oberbeckmann S."/>
            <person name="Bunk B."/>
            <person name="Jeske O."/>
            <person name="Meyerdierks A."/>
            <person name="Storesund J.E."/>
            <person name="Kallscheuer N."/>
            <person name="Luecker S."/>
            <person name="Lage O.M."/>
            <person name="Pohl T."/>
            <person name="Merkel B.J."/>
            <person name="Hornburger P."/>
            <person name="Mueller R.-W."/>
            <person name="Bruemmer F."/>
            <person name="Labrenz M."/>
            <person name="Spormann A.M."/>
            <person name="Op den Camp H."/>
            <person name="Overmann J."/>
            <person name="Amann R."/>
            <person name="Jetten M.S.M."/>
            <person name="Mascher T."/>
            <person name="Medema M.H."/>
            <person name="Devos D.P."/>
            <person name="Kaster A.-K."/>
            <person name="Ovreas L."/>
            <person name="Rohde M."/>
            <person name="Galperin M.Y."/>
            <person name="Jogler C."/>
        </authorList>
    </citation>
    <scope>NUCLEOTIDE SEQUENCE [LARGE SCALE GENOMIC DNA]</scope>
    <source>
        <strain evidence="10 11">Poly30</strain>
    </source>
</reference>
<dbReference type="EC" id="3.1.6.1" evidence="10"/>
<organism evidence="10 11">
    <name type="scientific">Saltatorellus ferox</name>
    <dbReference type="NCBI Taxonomy" id="2528018"/>
    <lineage>
        <taxon>Bacteria</taxon>
        <taxon>Pseudomonadati</taxon>
        <taxon>Planctomycetota</taxon>
        <taxon>Planctomycetia</taxon>
        <taxon>Planctomycetia incertae sedis</taxon>
        <taxon>Saltatorellus</taxon>
    </lineage>
</organism>
<dbReference type="Proteomes" id="UP000320390">
    <property type="component" value="Chromosome"/>
</dbReference>
<comment type="cofactor">
    <cofactor evidence="1">
        <name>Ca(2+)</name>
        <dbReference type="ChEBI" id="CHEBI:29108"/>
    </cofactor>
</comment>
<evidence type="ECO:0000256" key="1">
    <source>
        <dbReference type="ARBA" id="ARBA00001913"/>
    </source>
</evidence>
<dbReference type="GO" id="GO:0046872">
    <property type="term" value="F:metal ion binding"/>
    <property type="evidence" value="ECO:0007669"/>
    <property type="project" value="UniProtKB-KW"/>
</dbReference>
<dbReference type="RefSeq" id="WP_145194476.1">
    <property type="nucleotide sequence ID" value="NZ_CP036434.1"/>
</dbReference>
<evidence type="ECO:0000259" key="9">
    <source>
        <dbReference type="Pfam" id="PF00884"/>
    </source>
</evidence>
<dbReference type="SUPFAM" id="SSF53649">
    <property type="entry name" value="Alkaline phosphatase-like"/>
    <property type="match status" value="1"/>
</dbReference>
<evidence type="ECO:0000256" key="3">
    <source>
        <dbReference type="ARBA" id="ARBA00022723"/>
    </source>
</evidence>
<proteinExistence type="inferred from homology"/>
<gene>
    <name evidence="10" type="primary">atsA_5</name>
    <name evidence="10" type="ORF">Poly30_05450</name>
</gene>
<name>A0A518ELT5_9BACT</name>
<evidence type="ECO:0000256" key="2">
    <source>
        <dbReference type="ARBA" id="ARBA00008779"/>
    </source>
</evidence>
<keyword evidence="6" id="KW-0106">Calcium</keyword>
<evidence type="ECO:0000313" key="10">
    <source>
        <dbReference type="EMBL" id="QDV05050.1"/>
    </source>
</evidence>
<dbReference type="Gene3D" id="3.40.720.10">
    <property type="entry name" value="Alkaline Phosphatase, subunit A"/>
    <property type="match status" value="1"/>
</dbReference>
<keyword evidence="11" id="KW-1185">Reference proteome</keyword>
<evidence type="ECO:0000313" key="11">
    <source>
        <dbReference type="Proteomes" id="UP000320390"/>
    </source>
</evidence>
<dbReference type="InterPro" id="IPR017850">
    <property type="entry name" value="Alkaline_phosphatase_core_sf"/>
</dbReference>
<evidence type="ECO:0000256" key="8">
    <source>
        <dbReference type="SAM" id="SignalP"/>
    </source>
</evidence>
<accession>A0A518ELT5</accession>
<feature type="chain" id="PRO_5021730660" evidence="8">
    <location>
        <begin position="24"/>
        <end position="472"/>
    </location>
</feature>
<evidence type="ECO:0000256" key="5">
    <source>
        <dbReference type="ARBA" id="ARBA00022801"/>
    </source>
</evidence>
<dbReference type="Pfam" id="PF00884">
    <property type="entry name" value="Sulfatase"/>
    <property type="match status" value="1"/>
</dbReference>
<comment type="similarity">
    <text evidence="2">Belongs to the sulfatase family.</text>
</comment>